<name>A0A8J6CBV0_DIALT</name>
<comment type="caution">
    <text evidence="2">The sequence shown here is derived from an EMBL/GenBank/DDBJ whole genome shotgun (WGS) entry which is preliminary data.</text>
</comment>
<feature type="transmembrane region" description="Helical" evidence="1">
    <location>
        <begin position="99"/>
        <end position="123"/>
    </location>
</feature>
<dbReference type="OrthoDB" id="66180at2759"/>
<gene>
    <name evidence="2" type="ORF">KFE25_007710</name>
</gene>
<reference evidence="2" key="1">
    <citation type="submission" date="2021-05" db="EMBL/GenBank/DDBJ databases">
        <title>The genome of the haptophyte Pavlova lutheri (Diacronema luteri, Pavlovales) - a model for lipid biosynthesis in eukaryotic algae.</title>
        <authorList>
            <person name="Hulatt C.J."/>
            <person name="Posewitz M.C."/>
        </authorList>
    </citation>
    <scope>NUCLEOTIDE SEQUENCE</scope>
    <source>
        <strain evidence="2">NIVA-4/92</strain>
    </source>
</reference>
<proteinExistence type="predicted"/>
<feature type="transmembrane region" description="Helical" evidence="1">
    <location>
        <begin position="41"/>
        <end position="58"/>
    </location>
</feature>
<protein>
    <submittedName>
        <fullName evidence="2">Uncharacterized protein</fullName>
    </submittedName>
</protein>
<dbReference type="Proteomes" id="UP000751190">
    <property type="component" value="Unassembled WGS sequence"/>
</dbReference>
<feature type="transmembrane region" description="Helical" evidence="1">
    <location>
        <begin position="200"/>
        <end position="219"/>
    </location>
</feature>
<dbReference type="OMA" id="WVERYNP"/>
<accession>A0A8J6CBV0</accession>
<dbReference type="AlphaFoldDB" id="A0A8J6CBV0"/>
<evidence type="ECO:0000313" key="3">
    <source>
        <dbReference type="Proteomes" id="UP000751190"/>
    </source>
</evidence>
<keyword evidence="3" id="KW-1185">Reference proteome</keyword>
<feature type="transmembrane region" description="Helical" evidence="1">
    <location>
        <begin position="70"/>
        <end position="87"/>
    </location>
</feature>
<dbReference type="EMBL" id="JAGTXO010000003">
    <property type="protein sequence ID" value="KAG8469192.1"/>
    <property type="molecule type" value="Genomic_DNA"/>
</dbReference>
<keyword evidence="1" id="KW-0472">Membrane</keyword>
<evidence type="ECO:0000256" key="1">
    <source>
        <dbReference type="SAM" id="Phobius"/>
    </source>
</evidence>
<organism evidence="2 3">
    <name type="scientific">Diacronema lutheri</name>
    <name type="common">Unicellular marine alga</name>
    <name type="synonym">Monochrysis lutheri</name>
    <dbReference type="NCBI Taxonomy" id="2081491"/>
    <lineage>
        <taxon>Eukaryota</taxon>
        <taxon>Haptista</taxon>
        <taxon>Haptophyta</taxon>
        <taxon>Pavlovophyceae</taxon>
        <taxon>Pavlovales</taxon>
        <taxon>Pavlovaceae</taxon>
        <taxon>Diacronema</taxon>
    </lineage>
</organism>
<evidence type="ECO:0000313" key="2">
    <source>
        <dbReference type="EMBL" id="KAG8469192.1"/>
    </source>
</evidence>
<sequence length="229" mass="25801">MARSLAWAEEAGAQWTERAHKGYPPMHGVLSSLLRGNLTPWWFVGTVYTFFFLIRLGIPRIFTDSPTMDVHIFMAFTFVLCCAWNLFHTPQHGPGHHIVHTWVGWLAMLVGFASALSGYAYILSGESKLPLGTKVLMMSIGLIQVGLQCLGLWYVRGRKWIQMHMSMMTYLFYTSGVLIAINWIPKMATGRLMAGSGQTNWTFVSMLAGLALANVAVKYNRRHMALDHM</sequence>
<keyword evidence="1" id="KW-0812">Transmembrane</keyword>
<feature type="transmembrane region" description="Helical" evidence="1">
    <location>
        <begin position="135"/>
        <end position="155"/>
    </location>
</feature>
<keyword evidence="1" id="KW-1133">Transmembrane helix</keyword>
<feature type="transmembrane region" description="Helical" evidence="1">
    <location>
        <begin position="167"/>
        <end position="185"/>
    </location>
</feature>